<name>A0A366ELA9_9BACI</name>
<gene>
    <name evidence="2" type="ORF">DET59_11040</name>
</gene>
<dbReference type="Proteomes" id="UP000252118">
    <property type="component" value="Unassembled WGS sequence"/>
</dbReference>
<keyword evidence="2" id="KW-0808">Transferase</keyword>
<dbReference type="EMBL" id="QNRJ01000010">
    <property type="protein sequence ID" value="RBP03158.1"/>
    <property type="molecule type" value="Genomic_DNA"/>
</dbReference>
<dbReference type="Pfam" id="PF08759">
    <property type="entry name" value="GT-D"/>
    <property type="match status" value="1"/>
</dbReference>
<dbReference type="AlphaFoldDB" id="A0A366ELA9"/>
<accession>A0A366ELA9</accession>
<sequence length="299" mass="34939">MKKVISYFYSKFIRIKEKLVIVYNKLGSKIMTPPIVLSLDLTIEKLLHAQNSISRYGDGEFAIMNGKDLLFQPFSKELHDRLHEVIKSSNENHLVCIPNIFNNLNWCTDRARRYWIRYLNLNQIKIYKLLNRNKLYCDSLVTRLYIDHKDKSKAEERFNKIKKIWTNRNVVIVEGKESRLGIGNDLFNNTLSIKRIICPAQDAFSEYHEILNSIKRQDSTDLILIALGPTATILSYDLYLNGYQALDIGHIDIEYEWFLQKVTDKVPVKNKYIGEVPGGSTVEELEDQQYRSQIIDMVI</sequence>
<dbReference type="InterPro" id="IPR014869">
    <property type="entry name" value="GT-D"/>
</dbReference>
<evidence type="ECO:0000313" key="3">
    <source>
        <dbReference type="Proteomes" id="UP000252118"/>
    </source>
</evidence>
<dbReference type="NCBIfam" id="TIGR03728">
    <property type="entry name" value="glyco_access_1"/>
    <property type="match status" value="1"/>
</dbReference>
<dbReference type="OrthoDB" id="796510at2"/>
<comment type="caution">
    <text evidence="2">The sequence shown here is derived from an EMBL/GenBank/DDBJ whole genome shotgun (WGS) entry which is preliminary data.</text>
</comment>
<reference evidence="2 3" key="1">
    <citation type="submission" date="2018-06" db="EMBL/GenBank/DDBJ databases">
        <title>Freshwater and sediment microbial communities from various areas in North America, analyzing microbe dynamics in response to fracking.</title>
        <authorList>
            <person name="Lamendella R."/>
        </authorList>
    </citation>
    <scope>NUCLEOTIDE SEQUENCE [LARGE SCALE GENOMIC DNA]</scope>
    <source>
        <strain evidence="2 3">97B</strain>
    </source>
</reference>
<evidence type="ECO:0000313" key="2">
    <source>
        <dbReference type="EMBL" id="RBP03158.1"/>
    </source>
</evidence>
<organism evidence="2 3">
    <name type="scientific">Rossellomorea aquimaris</name>
    <dbReference type="NCBI Taxonomy" id="189382"/>
    <lineage>
        <taxon>Bacteria</taxon>
        <taxon>Bacillati</taxon>
        <taxon>Bacillota</taxon>
        <taxon>Bacilli</taxon>
        <taxon>Bacillales</taxon>
        <taxon>Bacillaceae</taxon>
        <taxon>Rossellomorea</taxon>
    </lineage>
</organism>
<evidence type="ECO:0000259" key="1">
    <source>
        <dbReference type="Pfam" id="PF08759"/>
    </source>
</evidence>
<proteinExistence type="predicted"/>
<dbReference type="RefSeq" id="WP_113970185.1">
    <property type="nucleotide sequence ID" value="NZ_QNRJ01000010.1"/>
</dbReference>
<dbReference type="GO" id="GO:0016740">
    <property type="term" value="F:transferase activity"/>
    <property type="evidence" value="ECO:0007669"/>
    <property type="project" value="UniProtKB-KW"/>
</dbReference>
<protein>
    <submittedName>
        <fullName evidence="2">Glycosyltransferase family protein</fullName>
    </submittedName>
</protein>
<feature type="domain" description="Glycosyltransferase GT-D fold" evidence="1">
    <location>
        <begin position="53"/>
        <end position="275"/>
    </location>
</feature>